<proteinExistence type="predicted"/>
<protein>
    <recommendedName>
        <fullName evidence="4">DUF945 domain-containing protein</fullName>
    </recommendedName>
</protein>
<reference evidence="2 3" key="1">
    <citation type="submission" date="2012-02" db="EMBL/GenBank/DDBJ databases">
        <title>Shotgun genome sequence of Phaeospirillum photometricum DSM 122.</title>
        <authorList>
            <person name="Duquesne K."/>
            <person name="Sturgis J."/>
        </authorList>
    </citation>
    <scope>NUCLEOTIDE SEQUENCE [LARGE SCALE GENOMIC DNA]</scope>
    <source>
        <strain evidence="3">DSM122</strain>
    </source>
</reference>
<dbReference type="PATRIC" id="fig|1150469.3.peg.1786"/>
<keyword evidence="3" id="KW-1185">Reference proteome</keyword>
<dbReference type="STRING" id="1150469.RSPPHO_01585"/>
<dbReference type="Proteomes" id="UP000033220">
    <property type="component" value="Chromosome DSM 122"/>
</dbReference>
<evidence type="ECO:0000313" key="3">
    <source>
        <dbReference type="Proteomes" id="UP000033220"/>
    </source>
</evidence>
<organism evidence="2 3">
    <name type="scientific">Pararhodospirillum photometricum DSM 122</name>
    <dbReference type="NCBI Taxonomy" id="1150469"/>
    <lineage>
        <taxon>Bacteria</taxon>
        <taxon>Pseudomonadati</taxon>
        <taxon>Pseudomonadota</taxon>
        <taxon>Alphaproteobacteria</taxon>
        <taxon>Rhodospirillales</taxon>
        <taxon>Rhodospirillaceae</taxon>
        <taxon>Pararhodospirillum</taxon>
    </lineage>
</organism>
<dbReference type="HOGENOM" id="CLU_586450_0_0_5"/>
<gene>
    <name evidence="2" type="ORF">RSPPHO_01585</name>
</gene>
<dbReference type="EMBL" id="HE663493">
    <property type="protein sequence ID" value="CCG08211.1"/>
    <property type="molecule type" value="Genomic_DNA"/>
</dbReference>
<dbReference type="KEGG" id="rpm:RSPPHO_01585"/>
<evidence type="ECO:0000256" key="1">
    <source>
        <dbReference type="SAM" id="MobiDB-lite"/>
    </source>
</evidence>
<accession>H6SJP6</accession>
<evidence type="ECO:0000313" key="2">
    <source>
        <dbReference type="EMBL" id="CCG08211.1"/>
    </source>
</evidence>
<feature type="region of interest" description="Disordered" evidence="1">
    <location>
        <begin position="130"/>
        <end position="152"/>
    </location>
</feature>
<dbReference type="Pfam" id="PF06067">
    <property type="entry name" value="DUF932"/>
    <property type="match status" value="1"/>
</dbReference>
<dbReference type="InterPro" id="IPR026325">
    <property type="entry name" value="DUF932"/>
</dbReference>
<dbReference type="eggNOG" id="ENOG502Z7MD">
    <property type="taxonomic scope" value="Bacteria"/>
</dbReference>
<evidence type="ECO:0008006" key="4">
    <source>
        <dbReference type="Google" id="ProtNLM"/>
    </source>
</evidence>
<sequence length="466" mass="51926">MSRKHAPNRRIGQPRELIAQIVHINEAFDLRTFDKLFVLRRRADLEIIGYEIVRQSISLPISSPCMWVCACPKPTRRLSGDTAIRMGGFQVLRPCTSRSDFRARRPAGAHAGVGLARGAAPARRKGSLPLVRAGVPGLPPRRSSVPCRPGDSPSGPAALAPCYPGLGDGQGCSAALRSNPDPRRQIMYHRLATRFGRNSHQISGREALDNEALYRHVPSVFAREAHDSRSDRYVYVPTIEIVEGLRKEGWFPFFAVQSVPRDGSRHGHAKHMLRLRRDDGIGKPEAAEVIIVNSHDGTSAYQMFAGMLRFVCTNSMIAGERFEEVRVPHKGGIQDRIIEGVYTVAEDFPRLIDATETMKDTRLSSDEQRVLAEASLVARYGEDESPVRPDQIIAPRRREDVGQSLWSTFNVIQENLIRGGLDGRRTNAEGRIRRSQTRAINGIDQNVGLNRALWTLAEGMQRLKRG</sequence>
<dbReference type="AlphaFoldDB" id="H6SJP6"/>
<name>H6SJP6_PARPM</name>